<evidence type="ECO:0000256" key="2">
    <source>
        <dbReference type="ARBA" id="ARBA00022729"/>
    </source>
</evidence>
<dbReference type="PROSITE" id="PS51257">
    <property type="entry name" value="PROKAR_LIPOPROTEIN"/>
    <property type="match status" value="1"/>
</dbReference>
<dbReference type="InterPro" id="IPR051313">
    <property type="entry name" value="Bact_iron-sidero_bind"/>
</dbReference>
<evidence type="ECO:0000313" key="5">
    <source>
        <dbReference type="Proteomes" id="UP000031890"/>
    </source>
</evidence>
<evidence type="ECO:0008006" key="6">
    <source>
        <dbReference type="Google" id="ProtNLM"/>
    </source>
</evidence>
<sequence length="130" mass="13874">MRVFGVVAVLALGLAACSSSAASASNSDNAAFPATISTKFGDVTIDEAPRRVVALGWGDAELALSLGVQPDLLLILDVRSSGDRERYDTLSAIAPVVGIPEGADNWLTDRSTQLEWWGRQQKACHQCCRR</sequence>
<dbReference type="EMBL" id="CP010827">
    <property type="protein sequence ID" value="AJI78367.1"/>
    <property type="molecule type" value="Genomic_DNA"/>
</dbReference>
<keyword evidence="2 3" id="KW-0732">Signal</keyword>
<dbReference type="KEGG" id="csx:CSING_04105"/>
<organism evidence="4 5">
    <name type="scientific">Corynebacterium singulare</name>
    <dbReference type="NCBI Taxonomy" id="161899"/>
    <lineage>
        <taxon>Bacteria</taxon>
        <taxon>Bacillati</taxon>
        <taxon>Actinomycetota</taxon>
        <taxon>Actinomycetes</taxon>
        <taxon>Mycobacteriales</taxon>
        <taxon>Corynebacteriaceae</taxon>
        <taxon>Corynebacterium</taxon>
    </lineage>
</organism>
<feature type="signal peptide" evidence="3">
    <location>
        <begin position="1"/>
        <end position="21"/>
    </location>
</feature>
<dbReference type="STRING" id="161899.CSING_04105"/>
<gene>
    <name evidence="4" type="ORF">CSING_04105</name>
</gene>
<dbReference type="AlphaFoldDB" id="A0A0B6EPB2"/>
<dbReference type="PANTHER" id="PTHR30532">
    <property type="entry name" value="IRON III DICITRATE-BINDING PERIPLASMIC PROTEIN"/>
    <property type="match status" value="1"/>
</dbReference>
<proteinExistence type="predicted"/>
<name>A0A0B6EPB2_9CORY</name>
<dbReference type="PANTHER" id="PTHR30532:SF24">
    <property type="entry name" value="FERRIC ENTEROBACTIN-BINDING PERIPLASMIC PROTEIN FEPB"/>
    <property type="match status" value="1"/>
</dbReference>
<protein>
    <recommendedName>
        <fullName evidence="6">Fe/B12 periplasmic-binding domain-containing protein</fullName>
    </recommendedName>
</protein>
<keyword evidence="1" id="KW-0813">Transport</keyword>
<feature type="chain" id="PRO_5039617893" description="Fe/B12 periplasmic-binding domain-containing protein" evidence="3">
    <location>
        <begin position="22"/>
        <end position="130"/>
    </location>
</feature>
<accession>A0A0B6EPB2</accession>
<evidence type="ECO:0000256" key="3">
    <source>
        <dbReference type="SAM" id="SignalP"/>
    </source>
</evidence>
<dbReference type="SUPFAM" id="SSF53807">
    <property type="entry name" value="Helical backbone' metal receptor"/>
    <property type="match status" value="1"/>
</dbReference>
<dbReference type="HOGENOM" id="CLU_1934507_0_0_11"/>
<dbReference type="Gene3D" id="3.40.50.1980">
    <property type="entry name" value="Nitrogenase molybdenum iron protein domain"/>
    <property type="match status" value="2"/>
</dbReference>
<dbReference type="Proteomes" id="UP000031890">
    <property type="component" value="Chromosome"/>
</dbReference>
<reference evidence="4 5" key="1">
    <citation type="journal article" date="2015" name="Genome Announc.">
        <title>Complete Genome Sequence and Annotation of Corynebacterium singulare DSM 44357, Isolated from a Human Semen Specimen.</title>
        <authorList>
            <person name="Merten M."/>
            <person name="Brinkrolf K."/>
            <person name="Albersmeier A."/>
            <person name="Kutter Y."/>
            <person name="Ruckert C."/>
            <person name="Tauch A."/>
        </authorList>
    </citation>
    <scope>NUCLEOTIDE SEQUENCE [LARGE SCALE GENOMIC DNA]</scope>
    <source>
        <strain evidence="4">IBS B52218</strain>
    </source>
</reference>
<evidence type="ECO:0000313" key="4">
    <source>
        <dbReference type="EMBL" id="AJI78367.1"/>
    </source>
</evidence>
<evidence type="ECO:0000256" key="1">
    <source>
        <dbReference type="ARBA" id="ARBA00022448"/>
    </source>
</evidence>
<dbReference type="GO" id="GO:0030288">
    <property type="term" value="C:outer membrane-bounded periplasmic space"/>
    <property type="evidence" value="ECO:0007669"/>
    <property type="project" value="TreeGrafter"/>
</dbReference>